<dbReference type="PANTHER" id="PTHR30151:SF0">
    <property type="entry name" value="ABC TRANSPORTER PERMEASE PROTEIN MJ0413-RELATED"/>
    <property type="match status" value="1"/>
</dbReference>
<dbReference type="Gene3D" id="1.10.3720.10">
    <property type="entry name" value="MetI-like"/>
    <property type="match status" value="1"/>
</dbReference>
<dbReference type="PROSITE" id="PS50928">
    <property type="entry name" value="ABC_TM1"/>
    <property type="match status" value="1"/>
</dbReference>
<dbReference type="GO" id="GO:0005886">
    <property type="term" value="C:plasma membrane"/>
    <property type="evidence" value="ECO:0007669"/>
    <property type="project" value="UniProtKB-SubCell"/>
</dbReference>
<comment type="caution">
    <text evidence="9">The sequence shown here is derived from an EMBL/GenBank/DDBJ whole genome shotgun (WGS) entry which is preliminary data.</text>
</comment>
<dbReference type="InterPro" id="IPR000515">
    <property type="entry name" value="MetI-like"/>
</dbReference>
<accession>A0A7W9L408</accession>
<dbReference type="CDD" id="cd06261">
    <property type="entry name" value="TM_PBP2"/>
    <property type="match status" value="1"/>
</dbReference>
<proteinExistence type="inferred from homology"/>
<keyword evidence="6 7" id="KW-0472">Membrane</keyword>
<keyword evidence="2 7" id="KW-0813">Transport</keyword>
<organism evidence="9 10">
    <name type="scientific">Prosthecomicrobium pneumaticum</name>
    <dbReference type="NCBI Taxonomy" id="81895"/>
    <lineage>
        <taxon>Bacteria</taxon>
        <taxon>Pseudomonadati</taxon>
        <taxon>Pseudomonadota</taxon>
        <taxon>Alphaproteobacteria</taxon>
        <taxon>Hyphomicrobiales</taxon>
        <taxon>Kaistiaceae</taxon>
        <taxon>Prosthecomicrobium</taxon>
    </lineage>
</organism>
<sequence length="267" mass="28311">MTAVARSREVLRTYPWYVLGLLIAATTWELSSAALGAHRLPSIGQVAAQFLPLMTKSPTLSFQGGGDAGYLPHLVHTVLYTLGGAALGCSAGILVGLAMARYRLVRGIAEVPIELLRTIPPLAAIPFILIWIGPGNSSQLLMVGYYAFVMMVVTTLNAASNVEPLLPTFAATLGASGNRVFRTVVLPAMLPTIVGGIRVAIGIAWSVQVVAELMGGRYGMGKVFSAMVSFQALDAIIVGILWLALSAVVVDLLLVAAIRRLTRWMPN</sequence>
<evidence type="ECO:0000256" key="5">
    <source>
        <dbReference type="ARBA" id="ARBA00022989"/>
    </source>
</evidence>
<feature type="transmembrane region" description="Helical" evidence="7">
    <location>
        <begin position="16"/>
        <end position="37"/>
    </location>
</feature>
<feature type="transmembrane region" description="Helical" evidence="7">
    <location>
        <begin position="114"/>
        <end position="133"/>
    </location>
</feature>
<feature type="domain" description="ABC transmembrane type-1" evidence="8">
    <location>
        <begin position="74"/>
        <end position="254"/>
    </location>
</feature>
<keyword evidence="3" id="KW-1003">Cell membrane</keyword>
<comment type="similarity">
    <text evidence="7">Belongs to the binding-protein-dependent transport system permease family.</text>
</comment>
<name>A0A7W9L408_9HYPH</name>
<evidence type="ECO:0000256" key="1">
    <source>
        <dbReference type="ARBA" id="ARBA00004651"/>
    </source>
</evidence>
<evidence type="ECO:0000256" key="7">
    <source>
        <dbReference type="RuleBase" id="RU363032"/>
    </source>
</evidence>
<dbReference type="InterPro" id="IPR035906">
    <property type="entry name" value="MetI-like_sf"/>
</dbReference>
<feature type="transmembrane region" description="Helical" evidence="7">
    <location>
        <begin position="235"/>
        <end position="258"/>
    </location>
</feature>
<dbReference type="PANTHER" id="PTHR30151">
    <property type="entry name" value="ALKANE SULFONATE ABC TRANSPORTER-RELATED, MEMBRANE SUBUNIT"/>
    <property type="match status" value="1"/>
</dbReference>
<keyword evidence="10" id="KW-1185">Reference proteome</keyword>
<comment type="subcellular location">
    <subcellularLocation>
        <location evidence="1 7">Cell membrane</location>
        <topology evidence="1 7">Multi-pass membrane protein</topology>
    </subcellularLocation>
</comment>
<dbReference type="EMBL" id="JACHOO010000013">
    <property type="protein sequence ID" value="MBB5755106.1"/>
    <property type="molecule type" value="Genomic_DNA"/>
</dbReference>
<protein>
    <submittedName>
        <fullName evidence="9">ABC-type nitrate/sulfonate/bicarbonate transport system permease component</fullName>
    </submittedName>
</protein>
<gene>
    <name evidence="9" type="ORF">GGQ63_004205</name>
</gene>
<keyword evidence="5 7" id="KW-1133">Transmembrane helix</keyword>
<evidence type="ECO:0000313" key="10">
    <source>
        <dbReference type="Proteomes" id="UP000523821"/>
    </source>
</evidence>
<evidence type="ECO:0000256" key="2">
    <source>
        <dbReference type="ARBA" id="ARBA00022448"/>
    </source>
</evidence>
<dbReference type="Proteomes" id="UP000523821">
    <property type="component" value="Unassembled WGS sequence"/>
</dbReference>
<keyword evidence="4 7" id="KW-0812">Transmembrane</keyword>
<evidence type="ECO:0000256" key="3">
    <source>
        <dbReference type="ARBA" id="ARBA00022475"/>
    </source>
</evidence>
<dbReference type="AlphaFoldDB" id="A0A7W9L408"/>
<feature type="transmembrane region" description="Helical" evidence="7">
    <location>
        <begin position="180"/>
        <end position="205"/>
    </location>
</feature>
<evidence type="ECO:0000259" key="8">
    <source>
        <dbReference type="PROSITE" id="PS50928"/>
    </source>
</evidence>
<reference evidence="9 10" key="1">
    <citation type="submission" date="2020-08" db="EMBL/GenBank/DDBJ databases">
        <title>Genomic Encyclopedia of Type Strains, Phase IV (KMG-IV): sequencing the most valuable type-strain genomes for metagenomic binning, comparative biology and taxonomic classification.</title>
        <authorList>
            <person name="Goeker M."/>
        </authorList>
    </citation>
    <scope>NUCLEOTIDE SEQUENCE [LARGE SCALE GENOMIC DNA]</scope>
    <source>
        <strain evidence="9 10">DSM 16268</strain>
    </source>
</reference>
<evidence type="ECO:0000256" key="4">
    <source>
        <dbReference type="ARBA" id="ARBA00022692"/>
    </source>
</evidence>
<dbReference type="RefSeq" id="WP_183858540.1">
    <property type="nucleotide sequence ID" value="NZ_JACHOO010000013.1"/>
</dbReference>
<feature type="transmembrane region" description="Helical" evidence="7">
    <location>
        <begin position="78"/>
        <end position="102"/>
    </location>
</feature>
<evidence type="ECO:0000256" key="6">
    <source>
        <dbReference type="ARBA" id="ARBA00023136"/>
    </source>
</evidence>
<dbReference type="SUPFAM" id="SSF161098">
    <property type="entry name" value="MetI-like"/>
    <property type="match status" value="1"/>
</dbReference>
<feature type="transmembrane region" description="Helical" evidence="7">
    <location>
        <begin position="139"/>
        <end position="159"/>
    </location>
</feature>
<evidence type="ECO:0000313" key="9">
    <source>
        <dbReference type="EMBL" id="MBB5755106.1"/>
    </source>
</evidence>
<dbReference type="GO" id="GO:0055085">
    <property type="term" value="P:transmembrane transport"/>
    <property type="evidence" value="ECO:0007669"/>
    <property type="project" value="InterPro"/>
</dbReference>
<dbReference type="Pfam" id="PF00528">
    <property type="entry name" value="BPD_transp_1"/>
    <property type="match status" value="1"/>
</dbReference>